<dbReference type="SUPFAM" id="SSF53807">
    <property type="entry name" value="Helical backbone' metal receptor"/>
    <property type="match status" value="1"/>
</dbReference>
<dbReference type="PANTHER" id="PTHR33712">
    <property type="entry name" value="LIGHT-INDEPENDENT PROTOCHLOROPHYLLIDE REDUCTASE SUBUNIT B"/>
    <property type="match status" value="1"/>
</dbReference>
<dbReference type="RefSeq" id="WP_390191079.1">
    <property type="nucleotide sequence ID" value="NZ_JBHMEP010000001.1"/>
</dbReference>
<evidence type="ECO:0000256" key="6">
    <source>
        <dbReference type="RuleBase" id="RU004021"/>
    </source>
</evidence>
<sequence>MTEIRTLTDALVTQPLKTSQPTGATLAAMGFDSTIPLMHGSQGCSAFAKVYLIQHLREPIPLQNSAVDQVAAVMGADDNLIQALHTLATKYHPQCIAVFTTGLTEMQGSDIQRAVKMFKQQYPQFLGIEVVPVATPDFKGSLETGYARFVDAIVRQCADANPRRKQANLVNVLCSSAVTSADIDLIRRYLDAFDLEGIFLPDLSESLDGHLDQADFSPTSTGGTTLEQVHRVSSAALTLVIGESMYGTAKWLKQSFQIDYLCCGLGMGLQATDHLLDGLAHLSGKPVPLWFERERKRLQDAMLDTHFVLSGSQVAIAAEPDLAQGYIQLLQEVGAELPLVVTTSAAKLFQRYLLDNVVVGDLSVVSQQLESIDVVVGNSHCAQICEPQVPVIRAGYPCYDHFGNMDILQFGYEGARARLYAFANALLRNQHHEVEPHISQYYFSADKVVPV</sequence>
<comment type="function">
    <text evidence="1">This protein may play a role in the biosynthesis of the prosthetic group of nitrogenase (FeMo cofactor).</text>
</comment>
<evidence type="ECO:0000256" key="1">
    <source>
        <dbReference type="ARBA" id="ARBA00003171"/>
    </source>
</evidence>
<dbReference type="EMBL" id="JBHMEP010000001">
    <property type="protein sequence ID" value="MFB9134938.1"/>
    <property type="molecule type" value="Genomic_DNA"/>
</dbReference>
<dbReference type="InterPro" id="IPR050152">
    <property type="entry name" value="ChlB/BchB/BchZ"/>
</dbReference>
<dbReference type="NCBIfam" id="TIGR01285">
    <property type="entry name" value="nifN"/>
    <property type="match status" value="1"/>
</dbReference>
<dbReference type="Gene3D" id="6.10.250.1090">
    <property type="match status" value="1"/>
</dbReference>
<dbReference type="PANTHER" id="PTHR33712:SF7">
    <property type="entry name" value="LIGHT-INDEPENDENT PROTOCHLOROPHYLLIDE REDUCTASE SUBUNIT B"/>
    <property type="match status" value="1"/>
</dbReference>
<feature type="domain" description="Nitrogenase/oxidoreductase component 1" evidence="7">
    <location>
        <begin position="19"/>
        <end position="426"/>
    </location>
</feature>
<comment type="pathway">
    <text evidence="2">Cofactor biosynthesis; Fe-Mo cofactor biosynthesis.</text>
</comment>
<evidence type="ECO:0000256" key="4">
    <source>
        <dbReference type="ARBA" id="ARBA00013282"/>
    </source>
</evidence>
<dbReference type="InterPro" id="IPR000318">
    <property type="entry name" value="Nase_comp1_CS"/>
</dbReference>
<comment type="caution">
    <text evidence="8">The sequence shown here is derived from an EMBL/GenBank/DDBJ whole genome shotgun (WGS) entry which is preliminary data.</text>
</comment>
<dbReference type="Proteomes" id="UP001589645">
    <property type="component" value="Unassembled WGS sequence"/>
</dbReference>
<evidence type="ECO:0000256" key="3">
    <source>
        <dbReference type="ARBA" id="ARBA00011002"/>
    </source>
</evidence>
<keyword evidence="5 6" id="KW-0535">Nitrogen fixation</keyword>
<comment type="similarity">
    <text evidence="3 6">Belongs to the NifD/NifK/NifE/NifN family.</text>
</comment>
<evidence type="ECO:0000259" key="7">
    <source>
        <dbReference type="Pfam" id="PF00148"/>
    </source>
</evidence>
<dbReference type="InterPro" id="IPR000510">
    <property type="entry name" value="Nase/OxRdtase_comp1"/>
</dbReference>
<gene>
    <name evidence="8" type="primary">nifN</name>
    <name evidence="8" type="ORF">ACFFUV_08075</name>
</gene>
<proteinExistence type="inferred from homology"/>
<organism evidence="8 9">
    <name type="scientific">Vibrio olivae</name>
    <dbReference type="NCBI Taxonomy" id="1243002"/>
    <lineage>
        <taxon>Bacteria</taxon>
        <taxon>Pseudomonadati</taxon>
        <taxon>Pseudomonadota</taxon>
        <taxon>Gammaproteobacteria</taxon>
        <taxon>Vibrionales</taxon>
        <taxon>Vibrionaceae</taxon>
        <taxon>Vibrio</taxon>
    </lineage>
</organism>
<evidence type="ECO:0000313" key="8">
    <source>
        <dbReference type="EMBL" id="MFB9134938.1"/>
    </source>
</evidence>
<keyword evidence="9" id="KW-1185">Reference proteome</keyword>
<evidence type="ECO:0000313" key="9">
    <source>
        <dbReference type="Proteomes" id="UP001589645"/>
    </source>
</evidence>
<dbReference type="InterPro" id="IPR005975">
    <property type="entry name" value="Nase_Mo-Fe_CF"/>
</dbReference>
<reference evidence="8 9" key="1">
    <citation type="submission" date="2024-09" db="EMBL/GenBank/DDBJ databases">
        <authorList>
            <person name="Sun Q."/>
            <person name="Mori K."/>
        </authorList>
    </citation>
    <scope>NUCLEOTIDE SEQUENCE [LARGE SCALE GENOMIC DNA]</scope>
    <source>
        <strain evidence="8 9">CECT 8064</strain>
    </source>
</reference>
<dbReference type="Gene3D" id="3.40.50.1980">
    <property type="entry name" value="Nitrogenase molybdenum iron protein domain"/>
    <property type="match status" value="3"/>
</dbReference>
<evidence type="ECO:0000256" key="5">
    <source>
        <dbReference type="ARBA" id="ARBA00023231"/>
    </source>
</evidence>
<evidence type="ECO:0000256" key="2">
    <source>
        <dbReference type="ARBA" id="ARBA00005155"/>
    </source>
</evidence>
<protein>
    <recommendedName>
        <fullName evidence="4">Nitrogenase iron-molybdenum cofactor biosynthesis protein NifN</fullName>
    </recommendedName>
</protein>
<accession>A0ABV5HL31</accession>
<dbReference type="PROSITE" id="PS00699">
    <property type="entry name" value="NITROGENASE_1_1"/>
    <property type="match status" value="1"/>
</dbReference>
<dbReference type="Pfam" id="PF00148">
    <property type="entry name" value="Oxidored_nitro"/>
    <property type="match status" value="1"/>
</dbReference>
<name>A0ABV5HL31_9VIBR</name>